<dbReference type="EC" id="3.6.4.13" evidence="3"/>
<keyword evidence="8" id="KW-0539">Nucleus</keyword>
<evidence type="ECO:0000256" key="5">
    <source>
        <dbReference type="ARBA" id="ARBA00022801"/>
    </source>
</evidence>
<dbReference type="GeneID" id="11535066"/>
<feature type="domain" description="Helicase C-terminal" evidence="13">
    <location>
        <begin position="733"/>
        <end position="931"/>
    </location>
</feature>
<dbReference type="FunFam" id="1.10.3380.10:FF:000001">
    <property type="entry name" value="U5 small nuclear ribonucleoprotein helicase"/>
    <property type="match status" value="1"/>
</dbReference>
<reference evidence="14 15" key="1">
    <citation type="journal article" date="2011" name="Proc. Natl. Acad. Sci. U.S.A.">
        <title>Evolutionary erosion of yeast sex chromosomes by mating-type switching accidents.</title>
        <authorList>
            <person name="Gordon J.L."/>
            <person name="Armisen D."/>
            <person name="Proux-Wera E."/>
            <person name="Oheigeartaigh S.S."/>
            <person name="Byrne K.P."/>
            <person name="Wolfe K.H."/>
        </authorList>
    </citation>
    <scope>NUCLEOTIDE SEQUENCE [LARGE SCALE GENOMIC DNA]</scope>
    <source>
        <strain evidence="15">ATCC 24235 / CBS 4417 / NBRC 1672 / NRRL Y-8282 / UCD 70-5</strain>
    </source>
</reference>
<evidence type="ECO:0000313" key="15">
    <source>
        <dbReference type="Proteomes" id="UP000005666"/>
    </source>
</evidence>
<organism evidence="14 15">
    <name type="scientific">Tetrapisispora phaffii (strain ATCC 24235 / CBS 4417 / NBRC 1672 / NRRL Y-8282 / UCD 70-5)</name>
    <name type="common">Yeast</name>
    <name type="synonym">Fabospora phaffii</name>
    <dbReference type="NCBI Taxonomy" id="1071381"/>
    <lineage>
        <taxon>Eukaryota</taxon>
        <taxon>Fungi</taxon>
        <taxon>Dikarya</taxon>
        <taxon>Ascomycota</taxon>
        <taxon>Saccharomycotina</taxon>
        <taxon>Saccharomycetes</taxon>
        <taxon>Saccharomycetales</taxon>
        <taxon>Saccharomycetaceae</taxon>
        <taxon>Tetrapisispora</taxon>
    </lineage>
</organism>
<comment type="similarity">
    <text evidence="2">Belongs to the helicase family. SKI2 subfamily.</text>
</comment>
<dbReference type="Gene3D" id="1.10.3380.10">
    <property type="entry name" value="Sec63 N-terminal domain-like domain"/>
    <property type="match status" value="2"/>
</dbReference>
<dbReference type="InterPro" id="IPR001650">
    <property type="entry name" value="Helicase_C-like"/>
</dbReference>
<dbReference type="InterPro" id="IPR014001">
    <property type="entry name" value="Helicase_ATP-bd"/>
</dbReference>
<dbReference type="Gene3D" id="1.10.10.10">
    <property type="entry name" value="Winged helix-like DNA-binding domain superfamily/Winged helix DNA-binding domain"/>
    <property type="match status" value="2"/>
</dbReference>
<dbReference type="eggNOG" id="KOG0951">
    <property type="taxonomic scope" value="Eukaryota"/>
</dbReference>
<dbReference type="Pfam" id="PF00271">
    <property type="entry name" value="Helicase_C"/>
    <property type="match status" value="1"/>
</dbReference>
<feature type="region of interest" description="Disordered" evidence="11">
    <location>
        <begin position="1"/>
        <end position="51"/>
    </location>
</feature>
<dbReference type="InterPro" id="IPR036390">
    <property type="entry name" value="WH_DNA-bd_sf"/>
</dbReference>
<evidence type="ECO:0000256" key="11">
    <source>
        <dbReference type="SAM" id="MobiDB-lite"/>
    </source>
</evidence>
<feature type="compositionally biased region" description="Basic and acidic residues" evidence="11">
    <location>
        <begin position="33"/>
        <end position="44"/>
    </location>
</feature>
<dbReference type="InterPro" id="IPR004179">
    <property type="entry name" value="Sec63-dom"/>
</dbReference>
<evidence type="ECO:0000256" key="8">
    <source>
        <dbReference type="ARBA" id="ARBA00023242"/>
    </source>
</evidence>
<dbReference type="FunFam" id="1.10.150.20:FF:000013">
    <property type="entry name" value="U5 small nuclear ribonucleoprotein kDa helicase"/>
    <property type="match status" value="1"/>
</dbReference>
<dbReference type="Pfam" id="PF23445">
    <property type="entry name" value="WHD_SNRNP200"/>
    <property type="match status" value="2"/>
</dbReference>
<evidence type="ECO:0000259" key="12">
    <source>
        <dbReference type="PROSITE" id="PS51192"/>
    </source>
</evidence>
<evidence type="ECO:0000256" key="3">
    <source>
        <dbReference type="ARBA" id="ARBA00012552"/>
    </source>
</evidence>
<dbReference type="InterPro" id="IPR057842">
    <property type="entry name" value="WH_MER3"/>
</dbReference>
<dbReference type="Pfam" id="PF02889">
    <property type="entry name" value="Sec63"/>
    <property type="match status" value="2"/>
</dbReference>
<comment type="subcellular location">
    <subcellularLocation>
        <location evidence="1">Nucleus</location>
    </subcellularLocation>
</comment>
<dbReference type="PIRSF" id="PIRSF039073">
    <property type="entry name" value="BRR2"/>
    <property type="match status" value="1"/>
</dbReference>
<dbReference type="PROSITE" id="PS51194">
    <property type="entry name" value="HELICASE_CTER"/>
    <property type="match status" value="1"/>
</dbReference>
<dbReference type="GO" id="GO:0003724">
    <property type="term" value="F:RNA helicase activity"/>
    <property type="evidence" value="ECO:0007669"/>
    <property type="project" value="UniProtKB-EC"/>
</dbReference>
<dbReference type="FunFam" id="2.60.40.150:FF:000133">
    <property type="entry name" value="Pre-mRNA splicing helicase, putative"/>
    <property type="match status" value="1"/>
</dbReference>
<dbReference type="CDD" id="cd18795">
    <property type="entry name" value="SF2_C_Ski2"/>
    <property type="match status" value="1"/>
</dbReference>
<protein>
    <recommendedName>
        <fullName evidence="9">U5 small nuclear ribonucleoprotein 200 kDa helicase</fullName>
        <ecNumber evidence="3">3.6.4.13</ecNumber>
    </recommendedName>
</protein>
<dbReference type="GO" id="GO:0005682">
    <property type="term" value="C:U5 snRNP"/>
    <property type="evidence" value="ECO:0007669"/>
    <property type="project" value="EnsemblFungi"/>
</dbReference>
<gene>
    <name evidence="14" type="primary">TPHA0B03360</name>
    <name evidence="14" type="ordered locus">TPHA_0B03360</name>
</gene>
<dbReference type="InterPro" id="IPR035892">
    <property type="entry name" value="C2_domain_sf"/>
</dbReference>
<dbReference type="PANTHER" id="PTHR47961">
    <property type="entry name" value="DNA POLYMERASE THETA, PUTATIVE (AFU_ORTHOLOGUE AFUA_1G05260)-RELATED"/>
    <property type="match status" value="1"/>
</dbReference>
<evidence type="ECO:0000313" key="14">
    <source>
        <dbReference type="EMBL" id="CCE62007.1"/>
    </source>
</evidence>
<dbReference type="GO" id="GO:0005524">
    <property type="term" value="F:ATP binding"/>
    <property type="evidence" value="ECO:0007669"/>
    <property type="project" value="UniProtKB-KW"/>
</dbReference>
<dbReference type="FunFam" id="3.40.50.300:FF:000062">
    <property type="entry name" value="U5 small nuclear ribonucleoprotein helicase"/>
    <property type="match status" value="1"/>
</dbReference>
<dbReference type="SUPFAM" id="SSF81296">
    <property type="entry name" value="E set domains"/>
    <property type="match status" value="2"/>
</dbReference>
<dbReference type="FunFam" id="3.40.50.300:FF:003287">
    <property type="entry name" value="U5 small nuclear ribonucleoprotein 200 kDa helicase"/>
    <property type="match status" value="1"/>
</dbReference>
<evidence type="ECO:0000256" key="1">
    <source>
        <dbReference type="ARBA" id="ARBA00004123"/>
    </source>
</evidence>
<dbReference type="FunFam" id="1.10.150.20:FF:000004">
    <property type="entry name" value="U5 small nuclear ribonucleoprotein helicase"/>
    <property type="match status" value="1"/>
</dbReference>
<keyword evidence="7" id="KW-0067">ATP-binding</keyword>
<feature type="domain" description="Helicase ATP-binding" evidence="12">
    <location>
        <begin position="517"/>
        <end position="699"/>
    </location>
</feature>
<proteinExistence type="inferred from homology"/>
<dbReference type="PROSITE" id="PS51192">
    <property type="entry name" value="HELICASE_ATP_BIND_1"/>
    <property type="match status" value="1"/>
</dbReference>
<feature type="compositionally biased region" description="Basic and acidic residues" evidence="11">
    <location>
        <begin position="1"/>
        <end position="20"/>
    </location>
</feature>
<dbReference type="SMART" id="SM00490">
    <property type="entry name" value="HELICc"/>
    <property type="match status" value="1"/>
</dbReference>
<evidence type="ECO:0000256" key="10">
    <source>
        <dbReference type="ARBA" id="ARBA00047984"/>
    </source>
</evidence>
<evidence type="ECO:0000256" key="2">
    <source>
        <dbReference type="ARBA" id="ARBA00010140"/>
    </source>
</evidence>
<evidence type="ECO:0000256" key="6">
    <source>
        <dbReference type="ARBA" id="ARBA00022806"/>
    </source>
</evidence>
<dbReference type="InterPro" id="IPR011545">
    <property type="entry name" value="DEAD/DEAH_box_helicase_dom"/>
</dbReference>
<dbReference type="Proteomes" id="UP000005666">
    <property type="component" value="Chromosome 2"/>
</dbReference>
<dbReference type="GO" id="GO:0016787">
    <property type="term" value="F:hydrolase activity"/>
    <property type="evidence" value="ECO:0007669"/>
    <property type="project" value="UniProtKB-KW"/>
</dbReference>
<dbReference type="EMBL" id="HE612857">
    <property type="protein sequence ID" value="CCE62007.1"/>
    <property type="molecule type" value="Genomic_DNA"/>
</dbReference>
<keyword evidence="6" id="KW-0347">Helicase</keyword>
<dbReference type="GO" id="GO:0000974">
    <property type="term" value="C:Prp19 complex"/>
    <property type="evidence" value="ECO:0007669"/>
    <property type="project" value="EnsemblFungi"/>
</dbReference>
<sequence>MESEREMDRKRIKEIYRSDEMSNLVLTSNKQSKSGEKNNIKEAEASQPKSVAGVISKNDMGSAMKHDLETSSLKDELSLNIQTYPGDAANKKEDLQPKNTSNRYGNTLLDLDELTEIKYHPTNDTTFLIYEEILQWVISIIGNDIPHQVIIETTDLLISLFKEDEENTHDTQMKLTKIEEILQMPINKLNFQSLMKLMNNITDYSTQKYESSNTKTGNAIAVVSSEDEDDTQDQPELDFQEHHTNIDTKFITKKDIGRNETTDSHVLNSSKSNIILGTTNYKIFSDTKIYDVNPNYLYNIIFSSNLKNPHKATMPNFENIIELLSSEHLTASALSKSLKAHKIDISDELIDNMILNKDKLKWGLLLSKSNDSDKDKIIEEMKNNNLLPLIDEYLNYFTGKVKRKLEPSNQTGYNDSDDDTFTPKRAKTLSKSLQYLNLEEFQKYNRISDVSANKIVLPNGSFKRVKPKYEEIHIPPLKQVLLDYTLINITDLPKWAQSAFPPNEIEVLNAIQSKVYGAAFETDENMLVCAPTGAGKTNIALLAILRCISKHFSTSKETLQLNNFKIVFIAPLKALVQEQVREFQRRLSPYGIKVSELTGDSNLSRSQINETQILVSTPEKWDIITRKSNDLTYVNLVDLVIIDEVHLLHDPRGPVIESIVSRSLIDANIKNPRIMAMSATLPNYKDVAKFLRVKEPYLFYFDSTFRPCPLSQQFCGITEKSSIKKISAMNEVCYDKVLESVTEGHQVIVFVHSRKDTHRTAEYLKKEFLKNHLLDKIKKPDAGSKEILRKETETIKNSKLKDLCTFGIGIHHAGLDRSDRSLSEDLFADGLLQVLVSTATLAWGVNLPAHTVIIKGTEVYSPETSKWEKLSAQDVLQMLGRAGRPRYDTHGKGIIITNQTDIKYYLAVLTNQLSIQSYLSEKLVDCLNAEIVLGNVININDAKNWFQHTFLYIRMLVSPKTYNIPNLENFDSFMFSLMHTCFRILHDGKLVVYNDKELTVESTELGKIASHYYIDHESIKLYYDNINSNMDTSELLQTFSLSSEFKFVSVRTEERKELMTLKSRSPFPIPESMDENSTKIIILLQSYISRIQFEGLALNADMTFIIQNAGRLMKAIYEICLYKNYARQTKTAISLCKCIDNRMWSANSPLRQFKGCPNEVIKRTEASYTQWDDYLKIQSPSEVGKAIRSEKNGKLIYDLLRRFPKVQLECQVQTITPTIFLFDLTFTPTWIWDSRYHKTSEPFIIIVEDSDGKEILYSNYILINKNELGQDHMLSFTLELPKNNNSQVPPNIFINIISEKWIKSSETLSVSLAKLIKPRKFTAPMKANDIELVFTSRLQVPEFSNVFNFDKFDFHISSCFDVLYNSNDNIFISRTENPQDSTGPELALLNHWRQNKGRAIYIHPSQTHIDHLVNVWQGKFSKIAEGQVIQKLTEDVSINIKLLAQSHLILGTPEQLNFLSRKWPTRKNLQLVELLIYDGLQNVRNSITGSVYEILISRMNLMIAQLEKDIRIVGFSSPIANSRDFADFIGVNKKFMYNFSPQDRIEQLNVEFITHNNMGFKTPSNLSRRQAFDYILYNGKPRNYSIIYTQSRKECYKVARQFVSYLSYQNTQSIDKPNVSSDEGIKHISDPSTKSALDAGIGIIYEGMPIANLDTILKLYNDGNISTLLIPFESVKIAPKSNITIILDTEYYDEQHRCYYDCNIDNVNEMISHTVGNTDTHMGIVLIFTNSYRKEYYQKFITEPVPVESSLLNNIHDYILNEICTSIIENKQDCMDLLTYSLFYRRLHANPSYYGLSDVSAEGISQFLTTLVNDVIADLINCSLISPVSRPDADTINEDRDEEGINNDENFIILPFSNVLVKYNISFYTMKYFLNNLTSASTLKDILLLLSNSREFDTVPLREGDLSYLQNLEKRLPLKFTGNIHNDPRKFKLFILFQSYFSRISLSTELKNDLHAVLKHVCNLTATVVDILAGNGWLNSTTAMDLLQMFVQGVWDTDNSLKQIPLFDKDILSKCAVKGVDSVYDFMALEDEDREEILSIDNIELNKIANFVNNYPNIELKYQIENINRIEMNSIKEIMVTISRDEEPESTLVISEKYPYDKIENWWLVLGECDTRELYAIRKVTLSKESQSFKLPFSLDRQGTHKLTLFCVCDSYLDADKEVSFDVTVA</sequence>
<dbReference type="KEGG" id="tpf:TPHA_0B03360"/>
<dbReference type="STRING" id="1071381.G8BPS6"/>
<dbReference type="InterPro" id="IPR036388">
    <property type="entry name" value="WH-like_DNA-bd_sf"/>
</dbReference>
<dbReference type="GO" id="GO:0042802">
    <property type="term" value="F:identical protein binding"/>
    <property type="evidence" value="ECO:0007669"/>
    <property type="project" value="EnsemblFungi"/>
</dbReference>
<dbReference type="InterPro" id="IPR048863">
    <property type="entry name" value="BRR2_plug"/>
</dbReference>
<keyword evidence="4" id="KW-0547">Nucleotide-binding</keyword>
<evidence type="ECO:0000256" key="9">
    <source>
        <dbReference type="ARBA" id="ARBA00034541"/>
    </source>
</evidence>
<dbReference type="HOGENOM" id="CLU_000335_1_0_1"/>
<evidence type="ECO:0000259" key="13">
    <source>
        <dbReference type="PROSITE" id="PS51194"/>
    </source>
</evidence>
<keyword evidence="5" id="KW-0378">Hydrolase</keyword>
<dbReference type="InterPro" id="IPR014756">
    <property type="entry name" value="Ig_E-set"/>
</dbReference>
<dbReference type="PANTHER" id="PTHR47961:SF4">
    <property type="entry name" value="ACTIVATING SIGNAL COINTEGRATOR 1 COMPLEX SUBUNIT 3"/>
    <property type="match status" value="1"/>
</dbReference>
<dbReference type="InterPro" id="IPR027417">
    <property type="entry name" value="P-loop_NTPase"/>
</dbReference>
<name>G8BPS6_TETPH</name>
<dbReference type="GO" id="GO:0003676">
    <property type="term" value="F:nucleic acid binding"/>
    <property type="evidence" value="ECO:0007669"/>
    <property type="project" value="InterPro"/>
</dbReference>
<dbReference type="FunFam" id="1.10.10.10:FF:000024">
    <property type="entry name" value="U5 small nuclear ribonucleoprotein helicase"/>
    <property type="match status" value="1"/>
</dbReference>
<dbReference type="SUPFAM" id="SSF52540">
    <property type="entry name" value="P-loop containing nucleoside triphosphate hydrolases"/>
    <property type="match status" value="2"/>
</dbReference>
<dbReference type="Gene3D" id="2.60.40.150">
    <property type="entry name" value="C2 domain"/>
    <property type="match status" value="2"/>
</dbReference>
<dbReference type="InterPro" id="IPR050474">
    <property type="entry name" value="Hel308_SKI2-like"/>
</dbReference>
<dbReference type="SMART" id="SM00973">
    <property type="entry name" value="Sec63"/>
    <property type="match status" value="2"/>
</dbReference>
<dbReference type="Pfam" id="PF00270">
    <property type="entry name" value="DEAD"/>
    <property type="match status" value="2"/>
</dbReference>
<evidence type="ECO:0000256" key="7">
    <source>
        <dbReference type="ARBA" id="ARBA00022840"/>
    </source>
</evidence>
<dbReference type="OMA" id="WISCETE"/>
<dbReference type="FunFam" id="1.10.10.10:FF:000012">
    <property type="entry name" value="U5 small nuclear ribonucleoprotein helicase"/>
    <property type="match status" value="1"/>
</dbReference>
<dbReference type="SUPFAM" id="SSF46785">
    <property type="entry name" value="Winged helix' DNA-binding domain"/>
    <property type="match status" value="1"/>
</dbReference>
<dbReference type="GO" id="GO:0000388">
    <property type="term" value="P:spliceosome conformational change to release U4 (or U4atac) and U1 (or U11)"/>
    <property type="evidence" value="ECO:0007669"/>
    <property type="project" value="EnsemblFungi"/>
</dbReference>
<evidence type="ECO:0000256" key="4">
    <source>
        <dbReference type="ARBA" id="ARBA00022741"/>
    </source>
</evidence>
<dbReference type="SUPFAM" id="SSF158702">
    <property type="entry name" value="Sec63 N-terminal domain-like"/>
    <property type="match status" value="2"/>
</dbReference>
<dbReference type="OrthoDB" id="5575at2759"/>
<comment type="catalytic activity">
    <reaction evidence="10">
        <text>ATP + H2O = ADP + phosphate + H(+)</text>
        <dbReference type="Rhea" id="RHEA:13065"/>
        <dbReference type="ChEBI" id="CHEBI:15377"/>
        <dbReference type="ChEBI" id="CHEBI:15378"/>
        <dbReference type="ChEBI" id="CHEBI:30616"/>
        <dbReference type="ChEBI" id="CHEBI:43474"/>
        <dbReference type="ChEBI" id="CHEBI:456216"/>
        <dbReference type="EC" id="3.6.4.13"/>
    </reaction>
</comment>
<dbReference type="Gene3D" id="3.40.50.300">
    <property type="entry name" value="P-loop containing nucleotide triphosphate hydrolases"/>
    <property type="match status" value="4"/>
</dbReference>
<dbReference type="GO" id="GO:0046540">
    <property type="term" value="C:U4/U6 x U5 tri-snRNP complex"/>
    <property type="evidence" value="ECO:0007669"/>
    <property type="project" value="EnsemblFungi"/>
</dbReference>
<dbReference type="SMART" id="SM00487">
    <property type="entry name" value="DEXDc"/>
    <property type="match status" value="1"/>
</dbReference>
<dbReference type="RefSeq" id="XP_003684441.1">
    <property type="nucleotide sequence ID" value="XM_003684393.1"/>
</dbReference>
<keyword evidence="15" id="KW-1185">Reference proteome</keyword>
<dbReference type="Gene3D" id="1.10.150.20">
    <property type="entry name" value="5' to 3' exonuclease, C-terminal subdomain"/>
    <property type="match status" value="2"/>
</dbReference>
<accession>G8BPS6</accession>
<dbReference type="Pfam" id="PF21188">
    <property type="entry name" value="BRR2_plug"/>
    <property type="match status" value="1"/>
</dbReference>